<dbReference type="Pfam" id="PF02470">
    <property type="entry name" value="MlaD"/>
    <property type="match status" value="1"/>
</dbReference>
<sequence>MVRRLRLRHGPAVVRRREREGVLSVIETRINPRKVIAVVAVLALVLGLGRWLLMGKGDRSVTVYFTSAASLYKGNPVQVLGVPVGSVASVTPQSGRVKVVLHLDKGVKLPADVHALQVAPSLISGRSIELAPVYGGGAVLAPGAVIPVERTEVPLDVNDLFRSADSVASALGPQGANSNGSLTRFLDVLAANLNGNGKEMAAALHDLSDATSTLAGSRNDITGTIDGLQKFFGTLAAHDSSVRSLNEKLASVTGTFADERYNLSAALEQLSVTLGTVAKFVQDNRSAIRLNVTRLSKVSQVLVKERALLGQIMDEAPTGLTNLLNSYNATGGTLDARLNVNELSDAPGALLCMLADRSTPGALPAPLRDACNRFAEALDGKGTLPSISDILAALQGDKAPTGTAPKEAAR</sequence>
<reference evidence="4 5" key="1">
    <citation type="submission" date="2018-11" db="EMBL/GenBank/DDBJ databases">
        <authorList>
            <person name="Li F."/>
        </authorList>
    </citation>
    <scope>NUCLEOTIDE SEQUENCE [LARGE SCALE GENOMIC DNA]</scope>
    <source>
        <strain evidence="4 5">KIS18-7</strain>
    </source>
</reference>
<dbReference type="InterPro" id="IPR005693">
    <property type="entry name" value="Mce"/>
</dbReference>
<evidence type="ECO:0000256" key="1">
    <source>
        <dbReference type="SAM" id="Phobius"/>
    </source>
</evidence>
<evidence type="ECO:0000313" key="5">
    <source>
        <dbReference type="Proteomes" id="UP000277094"/>
    </source>
</evidence>
<dbReference type="OrthoDB" id="4516955at2"/>
<dbReference type="PANTHER" id="PTHR33371">
    <property type="entry name" value="INTERMEMBRANE PHOSPHOLIPID TRANSPORT SYSTEM BINDING PROTEIN MLAD-RELATED"/>
    <property type="match status" value="1"/>
</dbReference>
<protein>
    <submittedName>
        <fullName evidence="4">MCE family protein</fullName>
    </submittedName>
</protein>
<proteinExistence type="predicted"/>
<dbReference type="Proteomes" id="UP000277094">
    <property type="component" value="Unassembled WGS sequence"/>
</dbReference>
<organism evidence="4 5">
    <name type="scientific">Nocardioides marmorisolisilvae</name>
    <dbReference type="NCBI Taxonomy" id="1542737"/>
    <lineage>
        <taxon>Bacteria</taxon>
        <taxon>Bacillati</taxon>
        <taxon>Actinomycetota</taxon>
        <taxon>Actinomycetes</taxon>
        <taxon>Propionibacteriales</taxon>
        <taxon>Nocardioidaceae</taxon>
        <taxon>Nocardioides</taxon>
    </lineage>
</organism>
<keyword evidence="1" id="KW-1133">Transmembrane helix</keyword>
<dbReference type="AlphaFoldDB" id="A0A3N0DX25"/>
<evidence type="ECO:0000313" key="4">
    <source>
        <dbReference type="EMBL" id="RNL80170.1"/>
    </source>
</evidence>
<evidence type="ECO:0000259" key="3">
    <source>
        <dbReference type="Pfam" id="PF11887"/>
    </source>
</evidence>
<keyword evidence="1" id="KW-0812">Transmembrane</keyword>
<evidence type="ECO:0000259" key="2">
    <source>
        <dbReference type="Pfam" id="PF02470"/>
    </source>
</evidence>
<dbReference type="GO" id="GO:0005576">
    <property type="term" value="C:extracellular region"/>
    <property type="evidence" value="ECO:0007669"/>
    <property type="project" value="TreeGrafter"/>
</dbReference>
<dbReference type="PANTHER" id="PTHR33371:SF4">
    <property type="entry name" value="INTERMEMBRANE PHOSPHOLIPID TRANSPORT SYSTEM BINDING PROTEIN MLAD"/>
    <property type="match status" value="1"/>
</dbReference>
<keyword evidence="5" id="KW-1185">Reference proteome</keyword>
<accession>A0A3N0DX25</accession>
<dbReference type="InterPro" id="IPR003399">
    <property type="entry name" value="Mce/MlaD"/>
</dbReference>
<name>A0A3N0DX25_9ACTN</name>
<dbReference type="EMBL" id="RJSG01000002">
    <property type="protein sequence ID" value="RNL80170.1"/>
    <property type="molecule type" value="Genomic_DNA"/>
</dbReference>
<dbReference type="InterPro" id="IPR052336">
    <property type="entry name" value="MlaD_Phospholipid_Transporter"/>
</dbReference>
<feature type="domain" description="Mammalian cell entry C-terminal" evidence="3">
    <location>
        <begin position="139"/>
        <end position="333"/>
    </location>
</feature>
<gene>
    <name evidence="4" type="ORF">EFL95_14815</name>
</gene>
<feature type="transmembrane region" description="Helical" evidence="1">
    <location>
        <begin position="35"/>
        <end position="53"/>
    </location>
</feature>
<dbReference type="Pfam" id="PF11887">
    <property type="entry name" value="Mce4_CUP1"/>
    <property type="match status" value="1"/>
</dbReference>
<keyword evidence="1" id="KW-0472">Membrane</keyword>
<dbReference type="NCBIfam" id="TIGR00996">
    <property type="entry name" value="Mtu_fam_mce"/>
    <property type="match status" value="1"/>
</dbReference>
<comment type="caution">
    <text evidence="4">The sequence shown here is derived from an EMBL/GenBank/DDBJ whole genome shotgun (WGS) entry which is preliminary data.</text>
</comment>
<feature type="domain" description="Mce/MlaD" evidence="2">
    <location>
        <begin position="60"/>
        <end position="132"/>
    </location>
</feature>
<dbReference type="InterPro" id="IPR024516">
    <property type="entry name" value="Mce_C"/>
</dbReference>